<evidence type="ECO:0000256" key="8">
    <source>
        <dbReference type="PIRNR" id="PIRNR037913"/>
    </source>
</evidence>
<keyword evidence="15" id="KW-1185">Reference proteome</keyword>
<dbReference type="Proteomes" id="UP000193411">
    <property type="component" value="Unassembled WGS sequence"/>
</dbReference>
<protein>
    <recommendedName>
        <fullName evidence="2 8">Histone deacetylase</fullName>
        <ecNumber evidence="2 8">3.5.1.98</ecNumber>
    </recommendedName>
</protein>
<evidence type="ECO:0000256" key="11">
    <source>
        <dbReference type="PIRSR" id="PIRSR037913-3"/>
    </source>
</evidence>
<reference evidence="14 15" key="1">
    <citation type="submission" date="2016-07" db="EMBL/GenBank/DDBJ databases">
        <title>Pervasive Adenine N6-methylation of Active Genes in Fungi.</title>
        <authorList>
            <consortium name="DOE Joint Genome Institute"/>
            <person name="Mondo S.J."/>
            <person name="Dannebaum R.O."/>
            <person name="Kuo R.C."/>
            <person name="Labutti K."/>
            <person name="Haridas S."/>
            <person name="Kuo A."/>
            <person name="Salamov A."/>
            <person name="Ahrendt S.R."/>
            <person name="Lipzen A."/>
            <person name="Sullivan W."/>
            <person name="Andreopoulos W.B."/>
            <person name="Clum A."/>
            <person name="Lindquist E."/>
            <person name="Daum C."/>
            <person name="Ramamoorthy G.K."/>
            <person name="Gryganskyi A."/>
            <person name="Culley D."/>
            <person name="Magnuson J.K."/>
            <person name="James T.Y."/>
            <person name="O'Malley M.A."/>
            <person name="Stajich J.E."/>
            <person name="Spatafora J.W."/>
            <person name="Visel A."/>
            <person name="Grigoriev I.V."/>
        </authorList>
    </citation>
    <scope>NUCLEOTIDE SEQUENCE [LARGE SCALE GENOMIC DNA]</scope>
    <source>
        <strain evidence="14 15">PL171</strain>
    </source>
</reference>
<dbReference type="AlphaFoldDB" id="A0A1Y2HUS8"/>
<evidence type="ECO:0000259" key="13">
    <source>
        <dbReference type="Pfam" id="PF00850"/>
    </source>
</evidence>
<dbReference type="SUPFAM" id="SSF52768">
    <property type="entry name" value="Arginase/deacetylase"/>
    <property type="match status" value="1"/>
</dbReference>
<evidence type="ECO:0000256" key="2">
    <source>
        <dbReference type="ARBA" id="ARBA00012111"/>
    </source>
</evidence>
<comment type="caution">
    <text evidence="14">The sequence shown here is derived from an EMBL/GenBank/DDBJ whole genome shotgun (WGS) entry which is preliminary data.</text>
</comment>
<dbReference type="PANTHER" id="PTHR10625">
    <property type="entry name" value="HISTONE DEACETYLASE HDAC1-RELATED"/>
    <property type="match status" value="1"/>
</dbReference>
<evidence type="ECO:0000256" key="4">
    <source>
        <dbReference type="ARBA" id="ARBA00022853"/>
    </source>
</evidence>
<feature type="binding site" evidence="11">
    <location>
        <position position="198"/>
    </location>
    <ligand>
        <name>a divalent metal cation</name>
        <dbReference type="ChEBI" id="CHEBI:60240"/>
    </ligand>
</feature>
<dbReference type="InterPro" id="IPR037138">
    <property type="entry name" value="His_deacetylse_dom_sf"/>
</dbReference>
<feature type="binding site" evidence="10">
    <location>
        <position position="121"/>
    </location>
    <ligand>
        <name>substrate</name>
    </ligand>
</feature>
<proteinExistence type="inferred from homology"/>
<feature type="binding site" evidence="11">
    <location>
        <position position="294"/>
    </location>
    <ligand>
        <name>a divalent metal cation</name>
        <dbReference type="ChEBI" id="CHEBI:60240"/>
    </ligand>
</feature>
<dbReference type="Pfam" id="PF00850">
    <property type="entry name" value="Hist_deacetyl"/>
    <property type="match status" value="1"/>
</dbReference>
<keyword evidence="3 8" id="KW-0378">Hydrolase</keyword>
<feature type="compositionally biased region" description="Polar residues" evidence="12">
    <location>
        <begin position="1"/>
        <end position="15"/>
    </location>
</feature>
<dbReference type="Gene3D" id="3.40.800.20">
    <property type="entry name" value="Histone deacetylase domain"/>
    <property type="match status" value="1"/>
</dbReference>
<evidence type="ECO:0000256" key="5">
    <source>
        <dbReference type="ARBA" id="ARBA00023015"/>
    </source>
</evidence>
<comment type="catalytic activity">
    <reaction evidence="8">
        <text>N(6)-acetyl-L-lysyl-[histone] + H2O = L-lysyl-[histone] + acetate</text>
        <dbReference type="Rhea" id="RHEA:58196"/>
        <dbReference type="Rhea" id="RHEA-COMP:9845"/>
        <dbReference type="Rhea" id="RHEA-COMP:11338"/>
        <dbReference type="ChEBI" id="CHEBI:15377"/>
        <dbReference type="ChEBI" id="CHEBI:29969"/>
        <dbReference type="ChEBI" id="CHEBI:30089"/>
        <dbReference type="ChEBI" id="CHEBI:61930"/>
        <dbReference type="EC" id="3.5.1.98"/>
    </reaction>
</comment>
<keyword evidence="6 8" id="KW-0804">Transcription</keyword>
<dbReference type="GO" id="GO:0070210">
    <property type="term" value="C:Rpd3L-Expanded complex"/>
    <property type="evidence" value="ECO:0007669"/>
    <property type="project" value="TreeGrafter"/>
</dbReference>
<feature type="region of interest" description="Disordered" evidence="12">
    <location>
        <begin position="457"/>
        <end position="555"/>
    </location>
</feature>
<dbReference type="PANTHER" id="PTHR10625:SF36">
    <property type="entry name" value="HISTONE DEACETYLASE 3"/>
    <property type="match status" value="1"/>
</dbReference>
<dbReference type="InterPro" id="IPR000286">
    <property type="entry name" value="HDACs"/>
</dbReference>
<feature type="binding site" evidence="10">
    <location>
        <position position="333"/>
    </location>
    <ligand>
        <name>substrate</name>
    </ligand>
</feature>
<dbReference type="GO" id="GO:0046872">
    <property type="term" value="F:metal ion binding"/>
    <property type="evidence" value="ECO:0007669"/>
    <property type="project" value="UniProtKB-KW"/>
</dbReference>
<evidence type="ECO:0000256" key="6">
    <source>
        <dbReference type="ARBA" id="ARBA00023163"/>
    </source>
</evidence>
<keyword evidence="4 8" id="KW-0156">Chromatin regulator</keyword>
<dbReference type="OrthoDB" id="1918432at2759"/>
<dbReference type="InterPro" id="IPR023696">
    <property type="entry name" value="Ureohydrolase_dom_sf"/>
</dbReference>
<feature type="binding site" evidence="11">
    <location>
        <position position="200"/>
    </location>
    <ligand>
        <name>a divalent metal cation</name>
        <dbReference type="ChEBI" id="CHEBI:60240"/>
    </ligand>
</feature>
<evidence type="ECO:0000256" key="12">
    <source>
        <dbReference type="SAM" id="MobiDB-lite"/>
    </source>
</evidence>
<keyword evidence="11" id="KW-0479">Metal-binding</keyword>
<dbReference type="GO" id="GO:0040029">
    <property type="term" value="P:epigenetic regulation of gene expression"/>
    <property type="evidence" value="ECO:0007669"/>
    <property type="project" value="TreeGrafter"/>
</dbReference>
<keyword evidence="5 8" id="KW-0805">Transcription regulation</keyword>
<evidence type="ECO:0000313" key="14">
    <source>
        <dbReference type="EMBL" id="ORZ37714.1"/>
    </source>
</evidence>
<feature type="binding site" evidence="10">
    <location>
        <position position="171"/>
    </location>
    <ligand>
        <name>substrate</name>
    </ligand>
</feature>
<comment type="subcellular location">
    <subcellularLocation>
        <location evidence="1 8">Nucleus</location>
    </subcellularLocation>
</comment>
<evidence type="ECO:0000256" key="9">
    <source>
        <dbReference type="PIRSR" id="PIRSR037913-1"/>
    </source>
</evidence>
<evidence type="ECO:0000256" key="1">
    <source>
        <dbReference type="ARBA" id="ARBA00004123"/>
    </source>
</evidence>
<gene>
    <name evidence="14" type="ORF">BCR44DRAFT_1497753</name>
</gene>
<dbReference type="EMBL" id="MCFL01000011">
    <property type="protein sequence ID" value="ORZ37714.1"/>
    <property type="molecule type" value="Genomic_DNA"/>
</dbReference>
<dbReference type="InterPro" id="IPR003084">
    <property type="entry name" value="HDAC_I/II"/>
</dbReference>
<name>A0A1Y2HUS8_9FUNG</name>
<comment type="similarity">
    <text evidence="8">Belongs to the histone deacetylase family. HD Type 1 subfamily.</text>
</comment>
<dbReference type="STRING" id="765915.A0A1Y2HUS8"/>
<sequence>MATFSGLSVSKSSSAPDAKHRYQPTGPSRKGRTSYYYDDIVSTIHYGKRHPMKPQRMALCHELVLCYGLYDRLDMYQPRMASEEELKMFHVSDYVDFLRTVTPDNVSAFKDVLSRFNVGDDCPIFNDLYKFCRVSAGGSLAAAAQINRGEADVAINWSGGLHHAKKTEASGFCYVNDIVLCIMELLRCHARVLYIDIDVHHGDGVQEAFYKTDRVMTVSFHRYGPSGDGGSDPFFPGTGAISEIGHDHGRYYSLNVPLKAGMDDTTYVSLFKSIMEQVMHTFRPGAIVLQCGADSLGCDRLGQFCLSIDGHGQCVEYMKSFQVPLVVLGGGGYTIKNVARCWANETALLVNAKLPNAIPPHPYLEYYGPDYKLHPKIHDQLRNENSTHELNNIKRVIAEHLKFLGPAPSTQMHQPPPAIDSLTEDGWAAERDRAMEMQADLEARVRLGVRPGVAGGNRYWDNEWFQDERDQEDGGGEASADTSAMDLDQSRGGSDEDEQEEEEDEDEDDEDDEGEPMDLDTPPPPRVRSGNVLVSMDQLVAKSMDEDCGDAARNK</sequence>
<dbReference type="PRINTS" id="PR01271">
    <property type="entry name" value="HISDACETLASE"/>
</dbReference>
<feature type="compositionally biased region" description="Acidic residues" evidence="12">
    <location>
        <begin position="495"/>
        <end position="518"/>
    </location>
</feature>
<keyword evidence="7 8" id="KW-0539">Nucleus</keyword>
<dbReference type="EC" id="3.5.1.98" evidence="2 8"/>
<feature type="region of interest" description="Disordered" evidence="12">
    <location>
        <begin position="1"/>
        <end position="33"/>
    </location>
</feature>
<dbReference type="GO" id="GO:0141221">
    <property type="term" value="F:histone deacetylase activity, hydrolytic mechanism"/>
    <property type="evidence" value="ECO:0007669"/>
    <property type="project" value="UniProtKB-EC"/>
</dbReference>
<evidence type="ECO:0000256" key="7">
    <source>
        <dbReference type="ARBA" id="ARBA00023242"/>
    </source>
</evidence>
<evidence type="ECO:0000313" key="15">
    <source>
        <dbReference type="Proteomes" id="UP000193411"/>
    </source>
</evidence>
<feature type="domain" description="Histone deacetylase" evidence="13">
    <location>
        <begin position="50"/>
        <end position="347"/>
    </location>
</feature>
<feature type="active site" description="Proton acceptor" evidence="9">
    <location>
        <position position="163"/>
    </location>
</feature>
<dbReference type="InterPro" id="IPR023801">
    <property type="entry name" value="His_deacetylse_dom"/>
</dbReference>
<evidence type="ECO:0000256" key="10">
    <source>
        <dbReference type="PIRSR" id="PIRSR037913-2"/>
    </source>
</evidence>
<accession>A0A1Y2HUS8</accession>
<dbReference type="PIRSF" id="PIRSF037913">
    <property type="entry name" value="His_deacetylse_1"/>
    <property type="match status" value="1"/>
</dbReference>
<organism evidence="14 15">
    <name type="scientific">Catenaria anguillulae PL171</name>
    <dbReference type="NCBI Taxonomy" id="765915"/>
    <lineage>
        <taxon>Eukaryota</taxon>
        <taxon>Fungi</taxon>
        <taxon>Fungi incertae sedis</taxon>
        <taxon>Blastocladiomycota</taxon>
        <taxon>Blastocladiomycetes</taxon>
        <taxon>Blastocladiales</taxon>
        <taxon>Catenariaceae</taxon>
        <taxon>Catenaria</taxon>
    </lineage>
</organism>
<evidence type="ECO:0000256" key="3">
    <source>
        <dbReference type="ARBA" id="ARBA00022801"/>
    </source>
</evidence>
<dbReference type="PRINTS" id="PR01270">
    <property type="entry name" value="HDASUPER"/>
</dbReference>